<reference evidence="2" key="1">
    <citation type="submission" date="2022-01" db="EMBL/GenBank/DDBJ databases">
        <title>Genome-Based Taxonomic Classification of the Phylum Actinobacteria.</title>
        <authorList>
            <person name="Gao Y."/>
        </authorList>
    </citation>
    <scope>NUCLEOTIDE SEQUENCE</scope>
    <source>
        <strain evidence="2">KLBMP 8922</strain>
    </source>
</reference>
<comment type="caution">
    <text evidence="2">The sequence shown here is derived from an EMBL/GenBank/DDBJ whole genome shotgun (WGS) entry which is preliminary data.</text>
</comment>
<gene>
    <name evidence="2" type="ORF">LZ495_31125</name>
</gene>
<evidence type="ECO:0000256" key="1">
    <source>
        <dbReference type="SAM" id="MobiDB-lite"/>
    </source>
</evidence>
<evidence type="ECO:0000313" key="3">
    <source>
        <dbReference type="Proteomes" id="UP001165378"/>
    </source>
</evidence>
<dbReference type="EMBL" id="JAKFHA010000025">
    <property type="protein sequence ID" value="MCF2531646.1"/>
    <property type="molecule type" value="Genomic_DNA"/>
</dbReference>
<evidence type="ECO:0000313" key="2">
    <source>
        <dbReference type="EMBL" id="MCF2531646.1"/>
    </source>
</evidence>
<organism evidence="2 3">
    <name type="scientific">Yinghuangia soli</name>
    <dbReference type="NCBI Taxonomy" id="2908204"/>
    <lineage>
        <taxon>Bacteria</taxon>
        <taxon>Bacillati</taxon>
        <taxon>Actinomycetota</taxon>
        <taxon>Actinomycetes</taxon>
        <taxon>Kitasatosporales</taxon>
        <taxon>Streptomycetaceae</taxon>
        <taxon>Yinghuangia</taxon>
    </lineage>
</organism>
<accession>A0AA41U3C3</accession>
<keyword evidence="3" id="KW-1185">Reference proteome</keyword>
<proteinExistence type="predicted"/>
<dbReference type="PROSITE" id="PS51257">
    <property type="entry name" value="PROKAR_LIPOPROTEIN"/>
    <property type="match status" value="1"/>
</dbReference>
<dbReference type="RefSeq" id="WP_235056293.1">
    <property type="nucleotide sequence ID" value="NZ_JAKFHA010000025.1"/>
</dbReference>
<protein>
    <submittedName>
        <fullName evidence="2">Uncharacterized protein</fullName>
    </submittedName>
</protein>
<dbReference type="AlphaFoldDB" id="A0AA41U3C3"/>
<name>A0AA41U3C3_9ACTN</name>
<feature type="region of interest" description="Disordered" evidence="1">
    <location>
        <begin position="37"/>
        <end position="68"/>
    </location>
</feature>
<sequence>MRNLPLLHRSRLHRAFTGTAALALGSVLMLSACSSGGGDKDDKVASIDKNGGASSDAKGGTGGGAAAGEKGDMVKYAQCMRENGVDMPDPSADGMMQAMPAGEAGSAEMAKVEKASEACRKWLPNGGEVTEKQKAEDREKQLKMAKCLREHGLNVNDPEPNGGLAIGIDGDQAKVDEAMKACAGDGTGLNSATVTR</sequence>
<dbReference type="Proteomes" id="UP001165378">
    <property type="component" value="Unassembled WGS sequence"/>
</dbReference>